<proteinExistence type="predicted"/>
<dbReference type="EMBL" id="AP023355">
    <property type="protein sequence ID" value="BCJ33978.1"/>
    <property type="molecule type" value="Genomic_DNA"/>
</dbReference>
<dbReference type="Proteomes" id="UP000611640">
    <property type="component" value="Chromosome"/>
</dbReference>
<dbReference type="AlphaFoldDB" id="A0A7R7HVN1"/>
<dbReference type="KEGG" id="atl:Athai_14810"/>
<gene>
    <name evidence="1" type="ORF">Athai_14810</name>
</gene>
<accession>A0A7R7HVN1</accession>
<protein>
    <submittedName>
        <fullName evidence="1">Uncharacterized protein</fullName>
    </submittedName>
</protein>
<evidence type="ECO:0000313" key="1">
    <source>
        <dbReference type="EMBL" id="BCJ33978.1"/>
    </source>
</evidence>
<keyword evidence="2" id="KW-1185">Reference proteome</keyword>
<reference evidence="1 2" key="1">
    <citation type="submission" date="2020-08" db="EMBL/GenBank/DDBJ databases">
        <title>Whole genome shotgun sequence of Actinocatenispora thailandica NBRC 105041.</title>
        <authorList>
            <person name="Komaki H."/>
            <person name="Tamura T."/>
        </authorList>
    </citation>
    <scope>NUCLEOTIDE SEQUENCE [LARGE SCALE GENOMIC DNA]</scope>
    <source>
        <strain evidence="1 2">NBRC 105041</strain>
    </source>
</reference>
<evidence type="ECO:0000313" key="2">
    <source>
        <dbReference type="Proteomes" id="UP000611640"/>
    </source>
</evidence>
<sequence>MLAAGVVERIEIAPGGAAVGDPAPPDRIVIGRDGIHASTSRYAYHALDACLGPMSRWEDGAWQAERAQLQASWPAAAVTVEPVLATVARLRSDLSADAERPGHRAFLVAPLPEQGCAQVVSIFDQPGQATGTGTAYRVWRLTGGRWALIRSTPRT</sequence>
<name>A0A7R7HVN1_9ACTN</name>
<organism evidence="1 2">
    <name type="scientific">Actinocatenispora thailandica</name>
    <dbReference type="NCBI Taxonomy" id="227318"/>
    <lineage>
        <taxon>Bacteria</taxon>
        <taxon>Bacillati</taxon>
        <taxon>Actinomycetota</taxon>
        <taxon>Actinomycetes</taxon>
        <taxon>Micromonosporales</taxon>
        <taxon>Micromonosporaceae</taxon>
        <taxon>Actinocatenispora</taxon>
    </lineage>
</organism>